<dbReference type="SUPFAM" id="SSF47473">
    <property type="entry name" value="EF-hand"/>
    <property type="match status" value="1"/>
</dbReference>
<dbReference type="CDD" id="cd00051">
    <property type="entry name" value="EFh"/>
    <property type="match status" value="1"/>
</dbReference>
<dbReference type="Gene3D" id="1.10.238.10">
    <property type="entry name" value="EF-hand"/>
    <property type="match status" value="1"/>
</dbReference>
<keyword evidence="1" id="KW-0677">Repeat</keyword>
<reference evidence="4 5" key="1">
    <citation type="submission" date="2024-03" db="EMBL/GenBank/DDBJ databases">
        <title>The Acrasis kona genome and developmental transcriptomes reveal deep origins of eukaryotic multicellular pathways.</title>
        <authorList>
            <person name="Sheikh S."/>
            <person name="Fu C.-J."/>
            <person name="Brown M.W."/>
            <person name="Baldauf S.L."/>
        </authorList>
    </citation>
    <scope>NUCLEOTIDE SEQUENCE [LARGE SCALE GENOMIC DNA]</scope>
    <source>
        <strain evidence="4 5">ATCC MYA-3509</strain>
    </source>
</reference>
<dbReference type="AlphaFoldDB" id="A0AAW2Z7Y4"/>
<name>A0AAW2Z7Y4_9EUKA</name>
<accession>A0AAW2Z7Y4</accession>
<dbReference type="Pfam" id="PF13499">
    <property type="entry name" value="EF-hand_7"/>
    <property type="match status" value="1"/>
</dbReference>
<sequence length="208" mass="24080">MFSGANNYFKKIVSDVKDFTLPTTNHKGLNKQELKALQDATHLEESEIRRLHEQFRILSGSKDEDLNMDKTQFLKVLGIQDTRILDRFFEMLDDDSDGDIDFREFIMGLRVFYDSVSVEEKIKYCFRLYDVDDDGYISKDDLLRLFEGSFEEDQQPEITEDQLGSLVDATFAEADMDGDNKLSYEEFKSLVNKSPGIISNMTFGVKKK</sequence>
<dbReference type="SMART" id="SM00054">
    <property type="entry name" value="EFh"/>
    <property type="match status" value="3"/>
</dbReference>
<organism evidence="4 5">
    <name type="scientific">Acrasis kona</name>
    <dbReference type="NCBI Taxonomy" id="1008807"/>
    <lineage>
        <taxon>Eukaryota</taxon>
        <taxon>Discoba</taxon>
        <taxon>Heterolobosea</taxon>
        <taxon>Tetramitia</taxon>
        <taxon>Eutetramitia</taxon>
        <taxon>Acrasidae</taxon>
        <taxon>Acrasis</taxon>
    </lineage>
</organism>
<dbReference type="InterPro" id="IPR011992">
    <property type="entry name" value="EF-hand-dom_pair"/>
</dbReference>
<evidence type="ECO:0000256" key="1">
    <source>
        <dbReference type="ARBA" id="ARBA00022737"/>
    </source>
</evidence>
<dbReference type="InterPro" id="IPR002048">
    <property type="entry name" value="EF_hand_dom"/>
</dbReference>
<dbReference type="PROSITE" id="PS50222">
    <property type="entry name" value="EF_HAND_2"/>
    <property type="match status" value="3"/>
</dbReference>
<dbReference type="Proteomes" id="UP001431209">
    <property type="component" value="Unassembled WGS sequence"/>
</dbReference>
<evidence type="ECO:0000259" key="3">
    <source>
        <dbReference type="PROSITE" id="PS50222"/>
    </source>
</evidence>
<evidence type="ECO:0000313" key="5">
    <source>
        <dbReference type="Proteomes" id="UP001431209"/>
    </source>
</evidence>
<feature type="domain" description="EF-hand" evidence="3">
    <location>
        <begin position="162"/>
        <end position="197"/>
    </location>
</feature>
<protein>
    <submittedName>
        <fullName evidence="4">Serine/threonine-protein phosphatase 2B regulatory subunit</fullName>
    </submittedName>
</protein>
<dbReference type="InterPro" id="IPR018247">
    <property type="entry name" value="EF_Hand_1_Ca_BS"/>
</dbReference>
<dbReference type="PANTHER" id="PTHR23056">
    <property type="entry name" value="CALCINEURIN B"/>
    <property type="match status" value="1"/>
</dbReference>
<dbReference type="PANTHER" id="PTHR23056:SF110">
    <property type="entry name" value="CALMODULIN"/>
    <property type="match status" value="1"/>
</dbReference>
<evidence type="ECO:0000313" key="4">
    <source>
        <dbReference type="EMBL" id="KAL0485251.1"/>
    </source>
</evidence>
<dbReference type="GO" id="GO:0005509">
    <property type="term" value="F:calcium ion binding"/>
    <property type="evidence" value="ECO:0007669"/>
    <property type="project" value="InterPro"/>
</dbReference>
<comment type="caution">
    <text evidence="4">The sequence shown here is derived from an EMBL/GenBank/DDBJ whole genome shotgun (WGS) entry which is preliminary data.</text>
</comment>
<dbReference type="PROSITE" id="PS00018">
    <property type="entry name" value="EF_HAND_1"/>
    <property type="match status" value="3"/>
</dbReference>
<dbReference type="Pfam" id="PF13202">
    <property type="entry name" value="EF-hand_5"/>
    <property type="match status" value="1"/>
</dbReference>
<dbReference type="InterPro" id="IPR045198">
    <property type="entry name" value="CNBL1-10"/>
</dbReference>
<dbReference type="GO" id="GO:0019900">
    <property type="term" value="F:kinase binding"/>
    <property type="evidence" value="ECO:0007669"/>
    <property type="project" value="InterPro"/>
</dbReference>
<dbReference type="EMBL" id="JAOPGA020001124">
    <property type="protein sequence ID" value="KAL0485251.1"/>
    <property type="molecule type" value="Genomic_DNA"/>
</dbReference>
<keyword evidence="5" id="KW-1185">Reference proteome</keyword>
<dbReference type="FunFam" id="1.10.238.10:FF:000003">
    <property type="entry name" value="Calmodulin A"/>
    <property type="match status" value="1"/>
</dbReference>
<dbReference type="PRINTS" id="PR00450">
    <property type="entry name" value="RECOVERIN"/>
</dbReference>
<gene>
    <name evidence="4" type="ORF">AKO1_011712</name>
</gene>
<keyword evidence="2" id="KW-0106">Calcium</keyword>
<proteinExistence type="predicted"/>
<feature type="domain" description="EF-hand" evidence="3">
    <location>
        <begin position="117"/>
        <end position="152"/>
    </location>
</feature>
<evidence type="ECO:0000256" key="2">
    <source>
        <dbReference type="ARBA" id="ARBA00022837"/>
    </source>
</evidence>
<feature type="domain" description="EF-hand" evidence="3">
    <location>
        <begin position="80"/>
        <end position="115"/>
    </location>
</feature>
<dbReference type="GO" id="GO:0019722">
    <property type="term" value="P:calcium-mediated signaling"/>
    <property type="evidence" value="ECO:0007669"/>
    <property type="project" value="InterPro"/>
</dbReference>